<reference evidence="1" key="8">
    <citation type="journal article" date="2015" name="Appl. Microbiol. Biotechnol.">
        <title>Characterisation of the genes involved in the biosynthesis and attachment of the aminodeoxysugar D-forosamine in the auricin gene cluster of Streptomyces aureofaciens CCM3239.</title>
        <authorList>
            <person name="Bekeova C."/>
            <person name="Rehakova A."/>
            <person name="Feckova L."/>
            <person name="Vlckova S."/>
            <person name="Novakova R."/>
            <person name="Mingyar E."/>
            <person name="Kormanec J."/>
        </authorList>
    </citation>
    <scope>NUCLEOTIDE SEQUENCE</scope>
    <source>
        <strain evidence="1">CCM3239</strain>
        <plasmid evidence="1">pSA3239</plasmid>
    </source>
</reference>
<geneLocation type="plasmid" evidence="1">
    <name>pSA3239</name>
</geneLocation>
<sequence length="51" mass="5485">MPTPEEIETQGLLVVDRFQACAAAPDDLDAARLCDADLTRLDELLRGAGEV</sequence>
<reference evidence="1" key="1">
    <citation type="journal article" date="2002" name="Gene">
        <title>Cloning and characterization of a polyketide synthase gene cluster involved in biosynthesis of a proposed angucycline-like polyketide auricin in Streptomyces aureofaciens CCM 3239.</title>
        <authorList>
            <person name="Novakova R."/>
            <person name="Bistakova J."/>
            <person name="Homerova D."/>
            <person name="Rezuchova B."/>
            <person name="Kormanec J."/>
        </authorList>
    </citation>
    <scope>NUCLEOTIDE SEQUENCE</scope>
    <source>
        <strain evidence="1">CCM3239</strain>
        <plasmid evidence="1">pSA3239</plasmid>
    </source>
</reference>
<dbReference type="EMBL" id="KJ396772">
    <property type="protein sequence ID" value="AIE41953.1"/>
    <property type="molecule type" value="Genomic_DNA"/>
</dbReference>
<evidence type="ECO:0000313" key="1">
    <source>
        <dbReference type="EMBL" id="AIE41953.1"/>
    </source>
</evidence>
<proteinExistence type="predicted"/>
<reference evidence="1" key="2">
    <citation type="journal article" date="2005" name="Microbiology">
        <title>Characterization of a regulatory gene essential for the production of the angucycline-like polyketide antibiotic auricin in Streptomyces aureofaciens CCM 3239.</title>
        <authorList>
            <person name="Novakova R."/>
            <person name="Homerova D."/>
            <person name="Feckova L."/>
            <person name="Kormanec J."/>
        </authorList>
    </citation>
    <scope>NUCLEOTIDE SEQUENCE</scope>
    <source>
        <strain evidence="1">CCM3239</strain>
        <plasmid evidence="1">pSA3239</plasmid>
    </source>
</reference>
<keyword evidence="1" id="KW-0614">Plasmid</keyword>
<reference evidence="1" key="5">
    <citation type="journal article" date="2011" name="Microbiology">
        <title>The role of two SARP family transcriptional regulators in regulation of the auricin gene cluster in Streptomyces aureofaciens CCM 3239.</title>
        <authorList>
            <person name="Novakova R."/>
            <person name="Rehakova A."/>
            <person name="Kutas P."/>
            <person name="Feckova L."/>
            <person name="Kormanec J."/>
        </authorList>
    </citation>
    <scope>NUCLEOTIDE SEQUENCE</scope>
    <source>
        <strain evidence="1">CCM3239</strain>
        <plasmid evidence="1">pSA3239</plasmid>
    </source>
</reference>
<reference evidence="1" key="4">
    <citation type="journal article" date="2010" name="Microbiology">
        <title>The role of the TetR-family transcriptional regulator Aur1R in negative regulation of the auricin gene cluster in Streptomyces aureofaciens CCM 3239.</title>
        <authorList>
            <person name="Novakova R."/>
            <person name="Kutas P."/>
            <person name="Feckova L."/>
            <person name="Kormanec J."/>
        </authorList>
    </citation>
    <scope>NUCLEOTIDE SEQUENCE</scope>
    <source>
        <strain evidence="1">CCM3239</strain>
        <plasmid evidence="1">pSA3239</plasmid>
    </source>
</reference>
<reference evidence="1" key="3">
    <citation type="journal article" date="2010" name="Folia Microbiol. (Praha)">
        <title>Identification and characterization of an indigoidine-like gene for a blue pigment biosynthesis in Streptomyces aureofaciens CCM 3239.</title>
        <authorList>
            <person name="Novakova R."/>
            <person name="Odnogova Z."/>
            <person name="Kutas P."/>
            <person name="Feckova L."/>
            <person name="Kormanec J."/>
        </authorList>
    </citation>
    <scope>NUCLEOTIDE SEQUENCE</scope>
    <source>
        <strain evidence="1">CCM3239</strain>
        <plasmid evidence="1">pSA3239</plasmid>
    </source>
</reference>
<reference evidence="1" key="7">
    <citation type="journal article" date="2014" name="Appl. Microbiol. Biotechnol.">
        <title>Intriguing properties of the angucycline antibiotic auricin and complex regulation of its biosynthesis.</title>
        <authorList>
            <person name="Kormanec J."/>
            <person name="Novakova R."/>
            <person name="Mingyar E."/>
            <person name="Feckova L."/>
        </authorList>
    </citation>
    <scope>NUCLEOTIDE SEQUENCE</scope>
    <source>
        <strain evidence="1">CCM3239</strain>
        <plasmid evidence="1">pSA3239</plasmid>
    </source>
</reference>
<accession>A0A068L8R6</accession>
<dbReference type="GeneID" id="49389232"/>
<reference evidence="1" key="6">
    <citation type="journal article" date="2013" name="FEMS Microbiol. Lett.">
        <title>The gene cluster aur1 for the angucycline antibiotic auricin is located on a large linear plasmid pSA3239 in Streptomyces aureofaciens CCM 3239.</title>
        <authorList>
            <person name="Novakova R."/>
            <person name="Knirschova R."/>
            <person name="Farkasovsky M."/>
            <person name="Feckova L."/>
            <person name="Rehakova A."/>
            <person name="Mingyar E."/>
            <person name="Kormanec J."/>
        </authorList>
    </citation>
    <scope>NUCLEOTIDE SEQUENCE</scope>
    <source>
        <strain evidence="1">CCM3239</strain>
        <plasmid evidence="1">pSA3239</plasmid>
    </source>
</reference>
<dbReference type="AlphaFoldDB" id="A0A068L8R6"/>
<name>A0A068L8R6_KITAU</name>
<organism evidence="1">
    <name type="scientific">Kitasatospora aureofaciens</name>
    <name type="common">Streptomyces aureofaciens</name>
    <dbReference type="NCBI Taxonomy" id="1894"/>
    <lineage>
        <taxon>Bacteria</taxon>
        <taxon>Bacillati</taxon>
        <taxon>Actinomycetota</taxon>
        <taxon>Actinomycetes</taxon>
        <taxon>Kitasatosporales</taxon>
        <taxon>Streptomycetaceae</taxon>
        <taxon>Kitasatospora</taxon>
    </lineage>
</organism>
<protein>
    <submittedName>
        <fullName evidence="1">Uncharacterized protein</fullName>
    </submittedName>
</protein>